<dbReference type="PRINTS" id="PR00702">
    <property type="entry name" value="ACRIFLAVINRP"/>
</dbReference>
<keyword evidence="5 9" id="KW-0653">Protein transport</keyword>
<comment type="function">
    <text evidence="9">Part of the Sec protein translocase complex. Interacts with the SecYEG preprotein conducting channel. SecDF uses the proton motive force (PMF) to complete protein translocation after the ATP-dependent function of SecA.</text>
</comment>
<keyword evidence="4 9" id="KW-0812">Transmembrane</keyword>
<evidence type="ECO:0000256" key="2">
    <source>
        <dbReference type="ARBA" id="ARBA00022448"/>
    </source>
</evidence>
<dbReference type="NCBIfam" id="TIGR00916">
    <property type="entry name" value="2A0604s01"/>
    <property type="match status" value="1"/>
</dbReference>
<evidence type="ECO:0000313" key="14">
    <source>
        <dbReference type="Proteomes" id="UP000177967"/>
    </source>
</evidence>
<evidence type="ECO:0000259" key="11">
    <source>
        <dbReference type="Pfam" id="PF21760"/>
    </source>
</evidence>
<feature type="transmembrane region" description="Helical" evidence="9">
    <location>
        <begin position="341"/>
        <end position="362"/>
    </location>
</feature>
<evidence type="ECO:0000256" key="9">
    <source>
        <dbReference type="HAMAP-Rule" id="MF_01463"/>
    </source>
</evidence>
<organism evidence="13 14">
    <name type="scientific">Candidatus Blackburnbacteria bacterium RIFCSPHIGHO2_01_FULL_43_15b</name>
    <dbReference type="NCBI Taxonomy" id="1797513"/>
    <lineage>
        <taxon>Bacteria</taxon>
        <taxon>Candidatus Blackburniibacteriota</taxon>
    </lineage>
</organism>
<dbReference type="InterPro" id="IPR005791">
    <property type="entry name" value="SecD"/>
</dbReference>
<sequence>MRQWKKLLIILVIVLGSLYVSLPPTLPVKFSYQNFKIDQTFNRPPLKINLGNYFSFQRDLNIKLGLDLAGGSHLVFEADTVKIGDSDKKAAVDAARDAIERRINLFGVAESTVQTSLVGDSYRINVDLPGVKDTQGAVSLIGQTAQLDFRELLPIPKEATDTPQFVTYQNTRSTGFTGSDFKKARSDFDSQSGKPVVSFETKPESAKKFADITTRLQGKPLAIFLDQIPISTPTVSNPITDGRGIITGQFTLEQTKSLANLLNSGALPVPIRLIEQRTIEASLGAESVQASIFAGLVGLTMVVLFMILYYGRLGVIASVALLIYGIISLGIYKLIPIVLTLPGVAGFILSVGMAVDANILIFERLKEELAVGKPWRDSMETAFGRAWDSIRDANIATLLTSFILFNPLDLSFLHTSGPVRGFAATLFLGVVISLFTGIFVTRTLLRVFARK</sequence>
<feature type="transmembrane region" description="Helical" evidence="9">
    <location>
        <begin position="290"/>
        <end position="310"/>
    </location>
</feature>
<dbReference type="GO" id="GO:0015450">
    <property type="term" value="F:protein-transporting ATPase activity"/>
    <property type="evidence" value="ECO:0007669"/>
    <property type="project" value="InterPro"/>
</dbReference>
<dbReference type="HAMAP" id="MF_01463_B">
    <property type="entry name" value="SecD_B"/>
    <property type="match status" value="1"/>
</dbReference>
<keyword evidence="7 9" id="KW-0811">Translocation</keyword>
<feature type="domain" description="Protein translocase subunit SecDF P1" evidence="11">
    <location>
        <begin position="92"/>
        <end position="151"/>
    </location>
</feature>
<proteinExistence type="inferred from homology"/>
<dbReference type="PANTHER" id="PTHR30081">
    <property type="entry name" value="PROTEIN-EXPORT MEMBRANE PROTEIN SEC"/>
    <property type="match status" value="1"/>
</dbReference>
<dbReference type="Gene3D" id="3.30.70.3400">
    <property type="match status" value="1"/>
</dbReference>
<feature type="transmembrane region" description="Helical" evidence="9">
    <location>
        <begin position="421"/>
        <end position="445"/>
    </location>
</feature>
<evidence type="ECO:0000313" key="13">
    <source>
        <dbReference type="EMBL" id="OGY09031.1"/>
    </source>
</evidence>
<comment type="subunit">
    <text evidence="9">Forms a complex with SecF. Part of the essential Sec protein translocation apparatus which comprises SecA, SecYEG and auxiliary proteins SecDF. Other proteins may also be involved.</text>
</comment>
<dbReference type="PANTHER" id="PTHR30081:SF1">
    <property type="entry name" value="PROTEIN TRANSLOCASE SUBUNIT SECD"/>
    <property type="match status" value="1"/>
</dbReference>
<accession>A0A1G1V132</accession>
<keyword evidence="8 9" id="KW-0472">Membrane</keyword>
<feature type="transmembrane region" description="Helical" evidence="9">
    <location>
        <begin position="395"/>
        <end position="415"/>
    </location>
</feature>
<feature type="domain" description="SecDF P1 head subdomain" evidence="12">
    <location>
        <begin position="168"/>
        <end position="269"/>
    </location>
</feature>
<dbReference type="Gene3D" id="1.20.1640.10">
    <property type="entry name" value="Multidrug efflux transporter AcrB transmembrane domain"/>
    <property type="match status" value="1"/>
</dbReference>
<dbReference type="SUPFAM" id="SSF82866">
    <property type="entry name" value="Multidrug efflux transporter AcrB transmembrane domain"/>
    <property type="match status" value="1"/>
</dbReference>
<comment type="similarity">
    <text evidence="9">Belongs to the SecD/SecF family. SecD subfamily.</text>
</comment>
<comment type="caution">
    <text evidence="13">The sequence shown here is derived from an EMBL/GenBank/DDBJ whole genome shotgun (WGS) entry which is preliminary data.</text>
</comment>
<dbReference type="Proteomes" id="UP000177967">
    <property type="component" value="Unassembled WGS sequence"/>
</dbReference>
<evidence type="ECO:0000256" key="4">
    <source>
        <dbReference type="ARBA" id="ARBA00022692"/>
    </source>
</evidence>
<dbReference type="GO" id="GO:0065002">
    <property type="term" value="P:intracellular protein transmembrane transport"/>
    <property type="evidence" value="ECO:0007669"/>
    <property type="project" value="UniProtKB-UniRule"/>
</dbReference>
<dbReference type="Pfam" id="PF02355">
    <property type="entry name" value="SecD_SecF_C"/>
    <property type="match status" value="1"/>
</dbReference>
<dbReference type="NCBIfam" id="TIGR01129">
    <property type="entry name" value="secD"/>
    <property type="match status" value="1"/>
</dbReference>
<comment type="caution">
    <text evidence="9">Lacks conserved residue(s) required for the propagation of feature annotation.</text>
</comment>
<dbReference type="STRING" id="1797513.A2782_00905"/>
<reference evidence="13 14" key="1">
    <citation type="journal article" date="2016" name="Nat. Commun.">
        <title>Thousands of microbial genomes shed light on interconnected biogeochemical processes in an aquifer system.</title>
        <authorList>
            <person name="Anantharaman K."/>
            <person name="Brown C.T."/>
            <person name="Hug L.A."/>
            <person name="Sharon I."/>
            <person name="Castelle C.J."/>
            <person name="Probst A.J."/>
            <person name="Thomas B.C."/>
            <person name="Singh A."/>
            <person name="Wilkins M.J."/>
            <person name="Karaoz U."/>
            <person name="Brodie E.L."/>
            <person name="Williams K.H."/>
            <person name="Hubbard S.S."/>
            <person name="Banfield J.F."/>
        </authorList>
    </citation>
    <scope>NUCLEOTIDE SEQUENCE [LARGE SCALE GENOMIC DNA]</scope>
</reference>
<comment type="subcellular location">
    <subcellularLocation>
        <location evidence="1 9">Cell membrane</location>
        <topology evidence="1 9">Multi-pass membrane protein</topology>
    </subcellularLocation>
</comment>
<dbReference type="GO" id="GO:0006605">
    <property type="term" value="P:protein targeting"/>
    <property type="evidence" value="ECO:0007669"/>
    <property type="project" value="UniProtKB-UniRule"/>
</dbReference>
<keyword evidence="3 9" id="KW-1003">Cell membrane</keyword>
<evidence type="ECO:0000259" key="12">
    <source>
        <dbReference type="Pfam" id="PF22599"/>
    </source>
</evidence>
<dbReference type="InterPro" id="IPR048631">
    <property type="entry name" value="SecD_1st"/>
</dbReference>
<keyword evidence="6 9" id="KW-1133">Transmembrane helix</keyword>
<protein>
    <recommendedName>
        <fullName evidence="9">Protein translocase subunit SecD</fullName>
    </recommendedName>
</protein>
<dbReference type="EMBL" id="MHBW01000017">
    <property type="protein sequence ID" value="OGY09031.1"/>
    <property type="molecule type" value="Genomic_DNA"/>
</dbReference>
<evidence type="ECO:0000259" key="10">
    <source>
        <dbReference type="Pfam" id="PF02355"/>
    </source>
</evidence>
<dbReference type="AlphaFoldDB" id="A0A1G1V132"/>
<dbReference type="Gene3D" id="3.30.1360.200">
    <property type="match status" value="1"/>
</dbReference>
<name>A0A1G1V132_9BACT</name>
<dbReference type="InterPro" id="IPR001036">
    <property type="entry name" value="Acrflvin-R"/>
</dbReference>
<dbReference type="InterPro" id="IPR054384">
    <property type="entry name" value="SecDF_P1_head"/>
</dbReference>
<dbReference type="GO" id="GO:0005886">
    <property type="term" value="C:plasma membrane"/>
    <property type="evidence" value="ECO:0007669"/>
    <property type="project" value="UniProtKB-SubCell"/>
</dbReference>
<dbReference type="InterPro" id="IPR048634">
    <property type="entry name" value="SecD_SecF_C"/>
</dbReference>
<dbReference type="GO" id="GO:0043952">
    <property type="term" value="P:protein transport by the Sec complex"/>
    <property type="evidence" value="ECO:0007669"/>
    <property type="project" value="UniProtKB-UniRule"/>
</dbReference>
<dbReference type="Pfam" id="PF22599">
    <property type="entry name" value="SecDF_P1_head"/>
    <property type="match status" value="1"/>
</dbReference>
<evidence type="ECO:0000256" key="5">
    <source>
        <dbReference type="ARBA" id="ARBA00022927"/>
    </source>
</evidence>
<feature type="domain" description="Protein export membrane protein SecD/SecF C-terminal" evidence="10">
    <location>
        <begin position="273"/>
        <end position="449"/>
    </location>
</feature>
<gene>
    <name evidence="9" type="primary">secD</name>
    <name evidence="13" type="ORF">A2782_00905</name>
</gene>
<evidence type="ECO:0000256" key="6">
    <source>
        <dbReference type="ARBA" id="ARBA00022989"/>
    </source>
</evidence>
<evidence type="ECO:0000256" key="1">
    <source>
        <dbReference type="ARBA" id="ARBA00004651"/>
    </source>
</evidence>
<keyword evidence="2 9" id="KW-0813">Transport</keyword>
<evidence type="ECO:0000256" key="3">
    <source>
        <dbReference type="ARBA" id="ARBA00022475"/>
    </source>
</evidence>
<dbReference type="InterPro" id="IPR022813">
    <property type="entry name" value="SecD/SecF_arch_bac"/>
</dbReference>
<feature type="transmembrane region" description="Helical" evidence="9">
    <location>
        <begin position="315"/>
        <end position="335"/>
    </location>
</feature>
<evidence type="ECO:0000256" key="7">
    <source>
        <dbReference type="ARBA" id="ARBA00023010"/>
    </source>
</evidence>
<dbReference type="Pfam" id="PF21760">
    <property type="entry name" value="SecD_1st"/>
    <property type="match status" value="1"/>
</dbReference>
<evidence type="ECO:0000256" key="8">
    <source>
        <dbReference type="ARBA" id="ARBA00023136"/>
    </source>
</evidence>
<dbReference type="InterPro" id="IPR055344">
    <property type="entry name" value="SecD_SecF_C_bact"/>
</dbReference>